<organism evidence="3 4">
    <name type="scientific">Aphanomyces astaci</name>
    <name type="common">Crayfish plague agent</name>
    <dbReference type="NCBI Taxonomy" id="112090"/>
    <lineage>
        <taxon>Eukaryota</taxon>
        <taxon>Sar</taxon>
        <taxon>Stramenopiles</taxon>
        <taxon>Oomycota</taxon>
        <taxon>Saprolegniomycetes</taxon>
        <taxon>Saprolegniales</taxon>
        <taxon>Verrucalvaceae</taxon>
        <taxon>Aphanomyces</taxon>
    </lineage>
</organism>
<gene>
    <name evidence="2" type="ORF">DYB35_004569</name>
    <name evidence="3" type="ORF">DYB37_010488</name>
</gene>
<sequence>MGSTRPSIQAISNAKSFLDLTVPLRQLDPIGTNQIASIAIAIATGDRSPEGISFFVAVATNDDGDIPPEVIVTAFAMHSSSRGVFLSPSMSSDEATTLGEIVAHTVEPLLVELTGMGAAAVAFNDSYCRHRPQPTAAVWKEDLLLYVLGNLQPPSPSTVAGAMRVATVETDTGLLTAWTIEFFEYIGIPAQDAPHFTASGLKRQALFVWEVEGTPVGFAGYAPPVDVEGETVYRIGPVFIASMERRKGYASGLTAALSQHLQATNQSRSSRVCLFADAANPASNKAYRNVGFALHSQSVAYSFDTSN</sequence>
<proteinExistence type="predicted"/>
<reference evidence="4 5" key="1">
    <citation type="submission" date="2018-08" db="EMBL/GenBank/DDBJ databases">
        <title>Aphanomyces genome sequencing and annotation.</title>
        <authorList>
            <person name="Minardi D."/>
            <person name="Oidtmann B."/>
            <person name="Van Der Giezen M."/>
            <person name="Studholme D.J."/>
        </authorList>
    </citation>
    <scope>NUCLEOTIDE SEQUENCE [LARGE SCALE GENOMIC DNA]</scope>
    <source>
        <strain evidence="3 4">Da</strain>
        <strain evidence="2 5">Sv</strain>
    </source>
</reference>
<dbReference type="GO" id="GO:0016747">
    <property type="term" value="F:acyltransferase activity, transferring groups other than amino-acyl groups"/>
    <property type="evidence" value="ECO:0007669"/>
    <property type="project" value="InterPro"/>
</dbReference>
<evidence type="ECO:0000313" key="4">
    <source>
        <dbReference type="Proteomes" id="UP000285430"/>
    </source>
</evidence>
<evidence type="ECO:0000313" key="5">
    <source>
        <dbReference type="Proteomes" id="UP000285712"/>
    </source>
</evidence>
<dbReference type="Pfam" id="PF00583">
    <property type="entry name" value="Acetyltransf_1"/>
    <property type="match status" value="1"/>
</dbReference>
<dbReference type="EMBL" id="QUTG01001909">
    <property type="protein sequence ID" value="RHY98371.1"/>
    <property type="molecule type" value="Genomic_DNA"/>
</dbReference>
<dbReference type="PROSITE" id="PS51186">
    <property type="entry name" value="GNAT"/>
    <property type="match status" value="1"/>
</dbReference>
<dbReference type="InterPro" id="IPR016181">
    <property type="entry name" value="Acyl_CoA_acyltransferase"/>
</dbReference>
<dbReference type="Proteomes" id="UP000285430">
    <property type="component" value="Unassembled WGS sequence"/>
</dbReference>
<feature type="domain" description="N-acetyltransferase" evidence="1">
    <location>
        <begin position="163"/>
        <end position="307"/>
    </location>
</feature>
<dbReference type="CDD" id="cd04301">
    <property type="entry name" value="NAT_SF"/>
    <property type="match status" value="1"/>
</dbReference>
<dbReference type="Proteomes" id="UP000285712">
    <property type="component" value="Unassembled WGS sequence"/>
</dbReference>
<dbReference type="Gene3D" id="3.40.630.30">
    <property type="match status" value="1"/>
</dbReference>
<evidence type="ECO:0000313" key="3">
    <source>
        <dbReference type="EMBL" id="RHZ26675.1"/>
    </source>
</evidence>
<comment type="caution">
    <text evidence="3">The sequence shown here is derived from an EMBL/GenBank/DDBJ whole genome shotgun (WGS) entry which is preliminary data.</text>
</comment>
<evidence type="ECO:0000313" key="2">
    <source>
        <dbReference type="EMBL" id="RHY98371.1"/>
    </source>
</evidence>
<dbReference type="SUPFAM" id="SSF55729">
    <property type="entry name" value="Acyl-CoA N-acyltransferases (Nat)"/>
    <property type="match status" value="1"/>
</dbReference>
<name>A0A3R7BXQ8_APHAT</name>
<protein>
    <recommendedName>
        <fullName evidence="1">N-acetyltransferase domain-containing protein</fullName>
    </recommendedName>
</protein>
<dbReference type="InterPro" id="IPR000182">
    <property type="entry name" value="GNAT_dom"/>
</dbReference>
<evidence type="ECO:0000259" key="1">
    <source>
        <dbReference type="PROSITE" id="PS51186"/>
    </source>
</evidence>
<dbReference type="AlphaFoldDB" id="A0A3R7BXQ8"/>
<dbReference type="EMBL" id="QUTH01002311">
    <property type="protein sequence ID" value="RHZ26675.1"/>
    <property type="molecule type" value="Genomic_DNA"/>
</dbReference>
<dbReference type="VEuPathDB" id="FungiDB:H257_00228"/>
<accession>A0A3R7BXQ8</accession>